<proteinExistence type="predicted"/>
<dbReference type="EMBL" id="CP134537">
    <property type="protein sequence ID" value="WNH07892.1"/>
    <property type="molecule type" value="Genomic_DNA"/>
</dbReference>
<keyword evidence="1" id="KW-0812">Transmembrane</keyword>
<organism evidence="2 4">
    <name type="scientific">Thalassobellus suaedae</name>
    <dbReference type="NCBI Taxonomy" id="3074124"/>
    <lineage>
        <taxon>Bacteria</taxon>
        <taxon>Pseudomonadati</taxon>
        <taxon>Bacteroidota</taxon>
        <taxon>Flavobacteriia</taxon>
        <taxon>Flavobacteriales</taxon>
        <taxon>Flavobacteriaceae</taxon>
        <taxon>Thalassobellus</taxon>
    </lineage>
</organism>
<sequence>MQKKNINNINETGFKVPKDYFNTLEDSILSEIKLKELSSVSGFKTPKDYFETLEDRIIEKTSNKKTPKVISIFNKRNLVYISSVAAAVLLLFNLSIFKNTTTWASLDTETVEDYMMSEDVLDSYEIASLLTTEELNNADFIEIDFNENNIETYLINHLDVEDLYFE</sequence>
<dbReference type="Proteomes" id="UP001303407">
    <property type="component" value="Chromosome"/>
</dbReference>
<keyword evidence="1" id="KW-0472">Membrane</keyword>
<evidence type="ECO:0000313" key="2">
    <source>
        <dbReference type="EMBL" id="WNH07892.1"/>
    </source>
</evidence>
<accession>A0ABY9XPS8</accession>
<evidence type="ECO:0000313" key="5">
    <source>
        <dbReference type="Proteomes" id="UP001303407"/>
    </source>
</evidence>
<evidence type="ECO:0000256" key="1">
    <source>
        <dbReference type="SAM" id="Phobius"/>
    </source>
</evidence>
<dbReference type="Proteomes" id="UP001302806">
    <property type="component" value="Chromosome"/>
</dbReference>
<gene>
    <name evidence="3" type="ORF">RHP49_02890</name>
    <name evidence="2" type="ORF">RHP51_11890</name>
</gene>
<name>A0ABY9XPS8_9FLAO</name>
<reference evidence="4 5" key="1">
    <citation type="submission" date="2023-09" db="EMBL/GenBank/DDBJ databases">
        <title>Thalassobella suaedae gen. nov., sp. nov., a marine bacterium of the family Flavobacteriaceae isolated from a halophyte Suaeda japonica.</title>
        <authorList>
            <person name="Lee S.Y."/>
            <person name="Hwang C.Y."/>
        </authorList>
    </citation>
    <scope>NUCLEOTIDE SEQUENCE [LARGE SCALE GENOMIC DNA]</scope>
    <source>
        <strain evidence="3 5">HL-DH10</strain>
        <strain evidence="2 4">HL-DH14</strain>
    </source>
</reference>
<dbReference type="RefSeq" id="WP_415863185.1">
    <property type="nucleotide sequence ID" value="NZ_CP134536.1"/>
</dbReference>
<protein>
    <submittedName>
        <fullName evidence="2">Uncharacterized protein</fullName>
    </submittedName>
</protein>
<evidence type="ECO:0000313" key="4">
    <source>
        <dbReference type="Proteomes" id="UP001302806"/>
    </source>
</evidence>
<keyword evidence="5" id="KW-1185">Reference proteome</keyword>
<dbReference type="EMBL" id="CP134536">
    <property type="protein sequence ID" value="WNH13208.1"/>
    <property type="molecule type" value="Genomic_DNA"/>
</dbReference>
<evidence type="ECO:0000313" key="3">
    <source>
        <dbReference type="EMBL" id="WNH13208.1"/>
    </source>
</evidence>
<keyword evidence="1" id="KW-1133">Transmembrane helix</keyword>
<feature type="transmembrane region" description="Helical" evidence="1">
    <location>
        <begin position="78"/>
        <end position="97"/>
    </location>
</feature>